<evidence type="ECO:0000259" key="2">
    <source>
        <dbReference type="Pfam" id="PF13963"/>
    </source>
</evidence>
<keyword evidence="1" id="KW-0472">Membrane</keyword>
<keyword evidence="1" id="KW-1133">Transmembrane helix</keyword>
<accession>A0AB40ATM8</accession>
<dbReference type="Proteomes" id="UP001515500">
    <property type="component" value="Unplaced"/>
</dbReference>
<dbReference type="Pfam" id="PF13963">
    <property type="entry name" value="Transpos_assoc"/>
    <property type="match status" value="1"/>
</dbReference>
<dbReference type="RefSeq" id="XP_039118270.1">
    <property type="nucleotide sequence ID" value="XM_039262336.1"/>
</dbReference>
<dbReference type="AlphaFoldDB" id="A0AB40ATM8"/>
<dbReference type="GeneID" id="120254189"/>
<keyword evidence="3" id="KW-1185">Reference proteome</keyword>
<dbReference type="PANTHER" id="PTHR10775:SF158">
    <property type="entry name" value="TNP2-LIKE TRANSPOSON PROTEIN"/>
    <property type="match status" value="1"/>
</dbReference>
<gene>
    <name evidence="4" type="primary">LOC120254189</name>
</gene>
<evidence type="ECO:0000256" key="1">
    <source>
        <dbReference type="SAM" id="Phobius"/>
    </source>
</evidence>
<sequence length="436" mass="50265">MPRNSFAYDQGVKNFIEFAFWHGSINDMILCPCPMCVFSKHLNRDEVYDHLICKQFPKGYTIWYLHGESHPRETTNAPVNIEIASQRNVVVQDPIIDMVNDAFGVHEPISEEGFQTVDEVVRQIDDDIPNVNQIRNATNELHELSNDGQQPLYEGCANYSKLLFILKLYHIKCLCGMSDKAMTMILELLHDAFPHIKIPSSFYDAKKTITKLGLNYEKIHACPNNCMLYWGNEEDEDRQNCKICNTSRWKERKGGSDSLSNGNKARRKITAKVVRYFPLRPRLQRLFLSSKTAKDMRWHSLDGNNDGLLRHQRDSEAWKRFDSTNSWFAANPRNVRLSLDTDRCLLTILIRELKEVWYDGANTYDSYANEMFKLHAALMWTISHYPGLGNLSGWMSILDMLVYIAIMPLLLVTCLIVGNGVSWAISTFFMVVINSK</sequence>
<keyword evidence="1" id="KW-0812">Transmembrane</keyword>
<dbReference type="Pfam" id="PF02992">
    <property type="entry name" value="Transposase_21"/>
    <property type="match status" value="2"/>
</dbReference>
<dbReference type="InterPro" id="IPR029480">
    <property type="entry name" value="Transpos_assoc"/>
</dbReference>
<dbReference type="PANTHER" id="PTHR10775">
    <property type="entry name" value="OS08G0208400 PROTEIN"/>
    <property type="match status" value="1"/>
</dbReference>
<evidence type="ECO:0000313" key="3">
    <source>
        <dbReference type="Proteomes" id="UP001515500"/>
    </source>
</evidence>
<proteinExistence type="predicted"/>
<organism evidence="3 4">
    <name type="scientific">Dioscorea cayennensis subsp. rotundata</name>
    <name type="common">White Guinea yam</name>
    <name type="synonym">Dioscorea rotundata</name>
    <dbReference type="NCBI Taxonomy" id="55577"/>
    <lineage>
        <taxon>Eukaryota</taxon>
        <taxon>Viridiplantae</taxon>
        <taxon>Streptophyta</taxon>
        <taxon>Embryophyta</taxon>
        <taxon>Tracheophyta</taxon>
        <taxon>Spermatophyta</taxon>
        <taxon>Magnoliopsida</taxon>
        <taxon>Liliopsida</taxon>
        <taxon>Dioscoreales</taxon>
        <taxon>Dioscoreaceae</taxon>
        <taxon>Dioscorea</taxon>
    </lineage>
</organism>
<reference evidence="4" key="1">
    <citation type="submission" date="2025-08" db="UniProtKB">
        <authorList>
            <consortium name="RefSeq"/>
        </authorList>
    </citation>
    <scope>IDENTIFICATION</scope>
</reference>
<name>A0AB40ATM8_DIOCR</name>
<evidence type="ECO:0000313" key="4">
    <source>
        <dbReference type="RefSeq" id="XP_039118270.1"/>
    </source>
</evidence>
<protein>
    <submittedName>
        <fullName evidence="4">Uncharacterized protein LOC120254189</fullName>
    </submittedName>
</protein>
<feature type="domain" description="Transposase-associated" evidence="2">
    <location>
        <begin position="3"/>
        <end position="68"/>
    </location>
</feature>
<dbReference type="InterPro" id="IPR004242">
    <property type="entry name" value="Transposase_21"/>
</dbReference>
<feature type="transmembrane region" description="Helical" evidence="1">
    <location>
        <begin position="400"/>
        <end position="433"/>
    </location>
</feature>